<dbReference type="RefSeq" id="WP_089208827.1">
    <property type="nucleotide sequence ID" value="NZ_FZOD01000018.1"/>
</dbReference>
<accession>A0A239I4P9</accession>
<evidence type="ECO:0000313" key="4">
    <source>
        <dbReference type="EMBL" id="SNS88570.1"/>
    </source>
</evidence>
<dbReference type="SUPFAM" id="SSF48498">
    <property type="entry name" value="Tetracyclin repressor-like, C-terminal domain"/>
    <property type="match status" value="1"/>
</dbReference>
<dbReference type="OrthoDB" id="4726108at2"/>
<dbReference type="InterPro" id="IPR050109">
    <property type="entry name" value="HTH-type_TetR-like_transc_reg"/>
</dbReference>
<dbReference type="GO" id="GO:0006355">
    <property type="term" value="P:regulation of DNA-templated transcription"/>
    <property type="evidence" value="ECO:0007669"/>
    <property type="project" value="UniProtKB-ARBA"/>
</dbReference>
<dbReference type="InterPro" id="IPR041467">
    <property type="entry name" value="Sco4008_C"/>
</dbReference>
<dbReference type="EMBL" id="FZOD01000018">
    <property type="protein sequence ID" value="SNS88570.1"/>
    <property type="molecule type" value="Genomic_DNA"/>
</dbReference>
<dbReference type="Proteomes" id="UP000198282">
    <property type="component" value="Unassembled WGS sequence"/>
</dbReference>
<sequence length="202" mass="22007">MARDADRTRKRLLEAAGVEFSALGIAGARVDRIAEAAGCNKAMIYAYFGNKDQLFDAVFSAHVATFLDEVPFDAPDLPGYAGRLFDRYEDHPDTLRLATWYRLERPRGASLQAVVSSNQGKLEKLEHAQREGVLPGHYTPVELLTLVLSISTAWASMTPELGVNAPADRDRRRHTVVDAVRRLLADGESASAPPVTLSGASS</sequence>
<evidence type="ECO:0000256" key="1">
    <source>
        <dbReference type="ARBA" id="ARBA00023125"/>
    </source>
</evidence>
<dbReference type="PANTHER" id="PTHR30328:SF54">
    <property type="entry name" value="HTH-TYPE TRANSCRIPTIONAL REPRESSOR SCO4008"/>
    <property type="match status" value="1"/>
</dbReference>
<dbReference type="InterPro" id="IPR001647">
    <property type="entry name" value="HTH_TetR"/>
</dbReference>
<dbReference type="InterPro" id="IPR009057">
    <property type="entry name" value="Homeodomain-like_sf"/>
</dbReference>
<dbReference type="InterPro" id="IPR036271">
    <property type="entry name" value="Tet_transcr_reg_TetR-rel_C_sf"/>
</dbReference>
<dbReference type="AlphaFoldDB" id="A0A239I4P9"/>
<evidence type="ECO:0000259" key="3">
    <source>
        <dbReference type="PROSITE" id="PS50977"/>
    </source>
</evidence>
<feature type="domain" description="HTH tetR-type" evidence="3">
    <location>
        <begin position="6"/>
        <end position="66"/>
    </location>
</feature>
<dbReference type="PANTHER" id="PTHR30328">
    <property type="entry name" value="TRANSCRIPTIONAL REPRESSOR"/>
    <property type="match status" value="1"/>
</dbReference>
<proteinExistence type="predicted"/>
<dbReference type="Pfam" id="PF17926">
    <property type="entry name" value="TetR_C_21"/>
    <property type="match status" value="1"/>
</dbReference>
<dbReference type="SUPFAM" id="SSF46689">
    <property type="entry name" value="Homeodomain-like"/>
    <property type="match status" value="1"/>
</dbReference>
<keyword evidence="5" id="KW-1185">Reference proteome</keyword>
<name>A0A239I4P9_9ACTN</name>
<dbReference type="Gene3D" id="1.10.357.10">
    <property type="entry name" value="Tetracycline Repressor, domain 2"/>
    <property type="match status" value="1"/>
</dbReference>
<reference evidence="4 5" key="1">
    <citation type="submission" date="2017-06" db="EMBL/GenBank/DDBJ databases">
        <authorList>
            <person name="Kim H.J."/>
            <person name="Triplett B.A."/>
        </authorList>
    </citation>
    <scope>NUCLEOTIDE SEQUENCE [LARGE SCALE GENOMIC DNA]</scope>
    <source>
        <strain evidence="4 5">CGMCC 4.2132</strain>
    </source>
</reference>
<keyword evidence="1 2" id="KW-0238">DNA-binding</keyword>
<feature type="DNA-binding region" description="H-T-H motif" evidence="2">
    <location>
        <begin position="29"/>
        <end position="48"/>
    </location>
</feature>
<dbReference type="GO" id="GO:0003677">
    <property type="term" value="F:DNA binding"/>
    <property type="evidence" value="ECO:0007669"/>
    <property type="project" value="UniProtKB-UniRule"/>
</dbReference>
<evidence type="ECO:0000256" key="2">
    <source>
        <dbReference type="PROSITE-ProRule" id="PRU00335"/>
    </source>
</evidence>
<dbReference type="Pfam" id="PF00440">
    <property type="entry name" value="TetR_N"/>
    <property type="match status" value="1"/>
</dbReference>
<gene>
    <name evidence="4" type="ORF">SAMN05216276_1018121</name>
</gene>
<protein>
    <submittedName>
        <fullName evidence="4">Transcriptional regulator, TetR family</fullName>
    </submittedName>
</protein>
<evidence type="ECO:0000313" key="5">
    <source>
        <dbReference type="Proteomes" id="UP000198282"/>
    </source>
</evidence>
<dbReference type="PROSITE" id="PS50977">
    <property type="entry name" value="HTH_TETR_2"/>
    <property type="match status" value="1"/>
</dbReference>
<dbReference type="PRINTS" id="PR00455">
    <property type="entry name" value="HTHTETR"/>
</dbReference>
<organism evidence="4 5">
    <name type="scientific">Streptosporangium subroseum</name>
    <dbReference type="NCBI Taxonomy" id="106412"/>
    <lineage>
        <taxon>Bacteria</taxon>
        <taxon>Bacillati</taxon>
        <taxon>Actinomycetota</taxon>
        <taxon>Actinomycetes</taxon>
        <taxon>Streptosporangiales</taxon>
        <taxon>Streptosporangiaceae</taxon>
        <taxon>Streptosporangium</taxon>
    </lineage>
</organism>